<dbReference type="GO" id="GO:0005524">
    <property type="term" value="F:ATP binding"/>
    <property type="evidence" value="ECO:0007669"/>
    <property type="project" value="UniProtKB-KW"/>
</dbReference>
<dbReference type="InterPro" id="IPR020635">
    <property type="entry name" value="Tyr_kinase_cat_dom"/>
</dbReference>
<dbReference type="SUPFAM" id="SSF56112">
    <property type="entry name" value="Protein kinase-like (PK-like)"/>
    <property type="match status" value="1"/>
</dbReference>
<dbReference type="AlphaFoldDB" id="A0A1I8FQR6"/>
<protein>
    <submittedName>
        <fullName evidence="6">TyrKc domain-containing protein</fullName>
    </submittedName>
</protein>
<feature type="compositionally biased region" description="Gly residues" evidence="3">
    <location>
        <begin position="491"/>
        <end position="501"/>
    </location>
</feature>
<dbReference type="PRINTS" id="PR00109">
    <property type="entry name" value="TYRKINASE"/>
</dbReference>
<feature type="domain" description="Tyrosine-protein kinase catalytic" evidence="4">
    <location>
        <begin position="466"/>
        <end position="730"/>
    </location>
</feature>
<evidence type="ECO:0000256" key="2">
    <source>
        <dbReference type="ARBA" id="ARBA00022840"/>
    </source>
</evidence>
<dbReference type="PROSITE" id="PS00109">
    <property type="entry name" value="PROTEIN_KINASE_TYR"/>
    <property type="match status" value="1"/>
</dbReference>
<evidence type="ECO:0000256" key="1">
    <source>
        <dbReference type="ARBA" id="ARBA00022741"/>
    </source>
</evidence>
<evidence type="ECO:0000259" key="4">
    <source>
        <dbReference type="SMART" id="SM00219"/>
    </source>
</evidence>
<proteinExistence type="predicted"/>
<dbReference type="GO" id="GO:0004713">
    <property type="term" value="F:protein tyrosine kinase activity"/>
    <property type="evidence" value="ECO:0007669"/>
    <property type="project" value="InterPro"/>
</dbReference>
<dbReference type="InterPro" id="IPR011009">
    <property type="entry name" value="Kinase-like_dom_sf"/>
</dbReference>
<evidence type="ECO:0000313" key="5">
    <source>
        <dbReference type="Proteomes" id="UP000095280"/>
    </source>
</evidence>
<name>A0A1I8FQR6_9PLAT</name>
<organism evidence="5 6">
    <name type="scientific">Macrostomum lignano</name>
    <dbReference type="NCBI Taxonomy" id="282301"/>
    <lineage>
        <taxon>Eukaryota</taxon>
        <taxon>Metazoa</taxon>
        <taxon>Spiralia</taxon>
        <taxon>Lophotrochozoa</taxon>
        <taxon>Platyhelminthes</taxon>
        <taxon>Rhabditophora</taxon>
        <taxon>Macrostomorpha</taxon>
        <taxon>Macrostomida</taxon>
        <taxon>Macrostomidae</taxon>
        <taxon>Macrostomum</taxon>
    </lineage>
</organism>
<dbReference type="InterPro" id="IPR050198">
    <property type="entry name" value="Non-receptor_tyrosine_kinases"/>
</dbReference>
<dbReference type="Pfam" id="PF07714">
    <property type="entry name" value="PK_Tyr_Ser-Thr"/>
    <property type="match status" value="1"/>
</dbReference>
<dbReference type="SMART" id="SM00219">
    <property type="entry name" value="TyrKc"/>
    <property type="match status" value="1"/>
</dbReference>
<dbReference type="InterPro" id="IPR001245">
    <property type="entry name" value="Ser-Thr/Tyr_kinase_cat_dom"/>
</dbReference>
<reference evidence="6" key="1">
    <citation type="submission" date="2016-11" db="UniProtKB">
        <authorList>
            <consortium name="WormBaseParasite"/>
        </authorList>
    </citation>
    <scope>IDENTIFICATION</scope>
</reference>
<dbReference type="PANTHER" id="PTHR24418">
    <property type="entry name" value="TYROSINE-PROTEIN KINASE"/>
    <property type="match status" value="1"/>
</dbReference>
<feature type="compositionally biased region" description="Low complexity" evidence="3">
    <location>
        <begin position="416"/>
        <end position="426"/>
    </location>
</feature>
<keyword evidence="5" id="KW-1185">Reference proteome</keyword>
<accession>A0A1I8FQR6</accession>
<dbReference type="WBParaSite" id="maker-unitig_43488-snap-gene-0.2-mRNA-1">
    <property type="protein sequence ID" value="maker-unitig_43488-snap-gene-0.2-mRNA-1"/>
    <property type="gene ID" value="maker-unitig_43488-snap-gene-0.2"/>
</dbReference>
<dbReference type="InterPro" id="IPR008266">
    <property type="entry name" value="Tyr_kinase_AS"/>
</dbReference>
<evidence type="ECO:0000256" key="3">
    <source>
        <dbReference type="SAM" id="MobiDB-lite"/>
    </source>
</evidence>
<feature type="region of interest" description="Disordered" evidence="3">
    <location>
        <begin position="481"/>
        <end position="504"/>
    </location>
</feature>
<dbReference type="Proteomes" id="UP000095280">
    <property type="component" value="Unplaced"/>
</dbReference>
<keyword evidence="1" id="KW-0547">Nucleotide-binding</keyword>
<dbReference type="Gene3D" id="1.10.510.10">
    <property type="entry name" value="Transferase(Phosphotransferase) domain 1"/>
    <property type="match status" value="1"/>
</dbReference>
<evidence type="ECO:0000313" key="6">
    <source>
        <dbReference type="WBParaSite" id="maker-unitig_43488-snap-gene-0.2-mRNA-1"/>
    </source>
</evidence>
<keyword evidence="2" id="KW-0067">ATP-binding</keyword>
<sequence length="731" mass="78204">LDNCAACTSTILGAVLRRRRSGQQQYLQQQQSRGRSVPLVSRRMRGYPFHSTNKFVLSVLCATRRPITIPIDELPDGFYPVHGTSAKYLGIDLLVSEFSSNGQFHCVPAESACHKPSLLRPPSPYTAQTNALHLASQAGQHGGGAPGAHAAAAAKTGSNDVVKLLLEPAPRPGLRDCAGFYSSAHAAVQAILRSRGRDAAQAGPGESAGPLPVLRQHTAAARGGRAGHADCVNTRQLLRFTPLRIRATLRRCARAALRAGGELRIQDSPKLQAVHGHGGELTRATPRRRFVAPARSARRWHLLASALVCRRSQTGGPVRHLPPRQTLKYAVEVSGGAYIRACRRPGGLVHQRRPPQVARVHGRLARIKLIDVERLRAAARLSALSATIVRLDGAGGGGGRLEHSRRSSTVPSQWQGSVRRSSSESSGGSGERRARQQRKSGGSGAGGSAAAAGARGDLPLIPANQVILLARLGEGASFRRGVQRLPPDQGGLSGPGSGSEGAGLRADPARLCEGGGRDGQTRPSQHCARAGLCENKRLMMLLELCRSAPCWTTSGSRPGRPPSPTVRSRCSRWAVPDACRWPKVCSTWRQRGCIHRDLAARNVLLADEGRPRSPISVVQSGQLSAASGQSNGTRREAIYYYRLFSSASDVWSFGVCLWELYSLGEPPWGDLDGVEVLKQIEEAAAAAAAASWQLRICNNLMQQWLGLQAGGPAQLRPDCRPGFSTSPLIRQ</sequence>
<feature type="region of interest" description="Disordered" evidence="3">
    <location>
        <begin position="395"/>
        <end position="452"/>
    </location>
</feature>